<name>A0A1C2EA49_9HYPH</name>
<keyword evidence="3" id="KW-1185">Reference proteome</keyword>
<accession>A0A1C2EA49</accession>
<keyword evidence="1" id="KW-0812">Transmembrane</keyword>
<organism evidence="2 3">
    <name type="scientific">Mesorhizobium hungaricum</name>
    <dbReference type="NCBI Taxonomy" id="1566387"/>
    <lineage>
        <taxon>Bacteria</taxon>
        <taxon>Pseudomonadati</taxon>
        <taxon>Pseudomonadota</taxon>
        <taxon>Alphaproteobacteria</taxon>
        <taxon>Hyphomicrobiales</taxon>
        <taxon>Phyllobacteriaceae</taxon>
        <taxon>Mesorhizobium</taxon>
    </lineage>
</organism>
<evidence type="ECO:0000313" key="3">
    <source>
        <dbReference type="Proteomes" id="UP000094412"/>
    </source>
</evidence>
<feature type="transmembrane region" description="Helical" evidence="1">
    <location>
        <begin position="21"/>
        <end position="47"/>
    </location>
</feature>
<dbReference type="RefSeq" id="WP_024925821.1">
    <property type="nucleotide sequence ID" value="NZ_MDEO01000024.1"/>
</dbReference>
<sequence length="96" mass="10474">MSKFSDIWVLKRVDVEKLAIVLWRLALVIFTMRIVLESLGTTIWLLLVPKTPAVLGASASIVAFGGVMSAATLVLQLLAVRLIVEVALRLTKVQST</sequence>
<comment type="caution">
    <text evidence="2">The sequence shown here is derived from an EMBL/GenBank/DDBJ whole genome shotgun (WGS) entry which is preliminary data.</text>
</comment>
<evidence type="ECO:0008006" key="4">
    <source>
        <dbReference type="Google" id="ProtNLM"/>
    </source>
</evidence>
<reference evidence="2 3" key="1">
    <citation type="submission" date="2016-08" db="EMBL/GenBank/DDBJ databases">
        <title>Whole genome sequence of Mesorhizobium sp. strain UASWS1009 isolated from industrial sewage.</title>
        <authorList>
            <person name="Crovadore J."/>
            <person name="Calmin G."/>
            <person name="Chablais R."/>
            <person name="Cochard B."/>
            <person name="Lefort F."/>
        </authorList>
    </citation>
    <scope>NUCLEOTIDE SEQUENCE [LARGE SCALE GENOMIC DNA]</scope>
    <source>
        <strain evidence="2 3">UASWS1009</strain>
    </source>
</reference>
<dbReference type="EMBL" id="MDEO01000024">
    <property type="protein sequence ID" value="OCX23862.1"/>
    <property type="molecule type" value="Genomic_DNA"/>
</dbReference>
<evidence type="ECO:0000313" key="2">
    <source>
        <dbReference type="EMBL" id="OCX23862.1"/>
    </source>
</evidence>
<dbReference type="AlphaFoldDB" id="A0A1C2EA49"/>
<evidence type="ECO:0000256" key="1">
    <source>
        <dbReference type="SAM" id="Phobius"/>
    </source>
</evidence>
<keyword evidence="1" id="KW-1133">Transmembrane helix</keyword>
<keyword evidence="1" id="KW-0472">Membrane</keyword>
<protein>
    <recommendedName>
        <fullName evidence="4">DUF4282 domain-containing protein</fullName>
    </recommendedName>
</protein>
<dbReference type="Proteomes" id="UP000094412">
    <property type="component" value="Unassembled WGS sequence"/>
</dbReference>
<feature type="transmembrane region" description="Helical" evidence="1">
    <location>
        <begin position="59"/>
        <end position="84"/>
    </location>
</feature>
<proteinExistence type="predicted"/>
<gene>
    <name evidence="2" type="ORF">QV13_03125</name>
</gene>